<dbReference type="AlphaFoldDB" id="A0AAD5P175"/>
<dbReference type="Proteomes" id="UP001064489">
    <property type="component" value="Chromosome 1"/>
</dbReference>
<evidence type="ECO:0000256" key="1">
    <source>
        <dbReference type="SAM" id="MobiDB-lite"/>
    </source>
</evidence>
<proteinExistence type="predicted"/>
<reference evidence="2" key="2">
    <citation type="submission" date="2023-02" db="EMBL/GenBank/DDBJ databases">
        <authorList>
            <person name="Swenson N.G."/>
            <person name="Wegrzyn J.L."/>
            <person name="Mcevoy S.L."/>
        </authorList>
    </citation>
    <scope>NUCLEOTIDE SEQUENCE</scope>
    <source>
        <strain evidence="2">91603</strain>
        <tissue evidence="2">Leaf</tissue>
    </source>
</reference>
<name>A0AAD5P175_ACENE</name>
<evidence type="ECO:0000313" key="3">
    <source>
        <dbReference type="Proteomes" id="UP001064489"/>
    </source>
</evidence>
<accession>A0AAD5P175</accession>
<organism evidence="2 3">
    <name type="scientific">Acer negundo</name>
    <name type="common">Box elder</name>
    <dbReference type="NCBI Taxonomy" id="4023"/>
    <lineage>
        <taxon>Eukaryota</taxon>
        <taxon>Viridiplantae</taxon>
        <taxon>Streptophyta</taxon>
        <taxon>Embryophyta</taxon>
        <taxon>Tracheophyta</taxon>
        <taxon>Spermatophyta</taxon>
        <taxon>Magnoliopsida</taxon>
        <taxon>eudicotyledons</taxon>
        <taxon>Gunneridae</taxon>
        <taxon>Pentapetalae</taxon>
        <taxon>rosids</taxon>
        <taxon>malvids</taxon>
        <taxon>Sapindales</taxon>
        <taxon>Sapindaceae</taxon>
        <taxon>Hippocastanoideae</taxon>
        <taxon>Acereae</taxon>
        <taxon>Acer</taxon>
    </lineage>
</organism>
<gene>
    <name evidence="2" type="ORF">LWI28_006730</name>
</gene>
<dbReference type="EMBL" id="JAJSOW010000003">
    <property type="protein sequence ID" value="KAI9194517.1"/>
    <property type="molecule type" value="Genomic_DNA"/>
</dbReference>
<feature type="region of interest" description="Disordered" evidence="1">
    <location>
        <begin position="23"/>
        <end position="105"/>
    </location>
</feature>
<keyword evidence="3" id="KW-1185">Reference proteome</keyword>
<sequence length="105" mass="11813">MANEDRKVDAISNDLRQLLDTLGVTNGNLRNRGPRAPVRHGNQASSVGIRDQRRARRHENPVPPKFSESDDGGIPHRRPTIGDSDTNEDTENWILGGPRFNNQHR</sequence>
<comment type="caution">
    <text evidence="2">The sequence shown here is derived from an EMBL/GenBank/DDBJ whole genome shotgun (WGS) entry which is preliminary data.</text>
</comment>
<protein>
    <submittedName>
        <fullName evidence="2">Uncharacterized protein</fullName>
    </submittedName>
</protein>
<reference evidence="2" key="1">
    <citation type="journal article" date="2022" name="Plant J.">
        <title>Strategies of tolerance reflected in two North American maple genomes.</title>
        <authorList>
            <person name="McEvoy S.L."/>
            <person name="Sezen U.U."/>
            <person name="Trouern-Trend A."/>
            <person name="McMahon S.M."/>
            <person name="Schaberg P.G."/>
            <person name="Yang J."/>
            <person name="Wegrzyn J.L."/>
            <person name="Swenson N.G."/>
        </authorList>
    </citation>
    <scope>NUCLEOTIDE SEQUENCE</scope>
    <source>
        <strain evidence="2">91603</strain>
    </source>
</reference>
<evidence type="ECO:0000313" key="2">
    <source>
        <dbReference type="EMBL" id="KAI9194517.1"/>
    </source>
</evidence>